<dbReference type="Gene3D" id="1.20.1250.20">
    <property type="entry name" value="MFS general substrate transporter like domains"/>
    <property type="match status" value="2"/>
</dbReference>
<dbReference type="PANTHER" id="PTHR11360">
    <property type="entry name" value="MONOCARBOXYLATE TRANSPORTER"/>
    <property type="match status" value="1"/>
</dbReference>
<name>A0A1Y2IJK2_TRAC3</name>
<feature type="transmembrane region" description="Helical" evidence="4">
    <location>
        <begin position="158"/>
        <end position="181"/>
    </location>
</feature>
<keyword evidence="4" id="KW-1133">Transmembrane helix</keyword>
<evidence type="ECO:0000313" key="7">
    <source>
        <dbReference type="Proteomes" id="UP000193067"/>
    </source>
</evidence>
<dbReference type="InterPro" id="IPR036259">
    <property type="entry name" value="MFS_trans_sf"/>
</dbReference>
<organism evidence="6 7">
    <name type="scientific">Trametes coccinea (strain BRFM310)</name>
    <name type="common">Pycnoporus coccineus</name>
    <dbReference type="NCBI Taxonomy" id="1353009"/>
    <lineage>
        <taxon>Eukaryota</taxon>
        <taxon>Fungi</taxon>
        <taxon>Dikarya</taxon>
        <taxon>Basidiomycota</taxon>
        <taxon>Agaricomycotina</taxon>
        <taxon>Agaricomycetes</taxon>
        <taxon>Polyporales</taxon>
        <taxon>Polyporaceae</taxon>
        <taxon>Trametes</taxon>
    </lineage>
</organism>
<feature type="transmembrane region" description="Helical" evidence="4">
    <location>
        <begin position="193"/>
        <end position="213"/>
    </location>
</feature>
<feature type="transmembrane region" description="Helical" evidence="4">
    <location>
        <begin position="131"/>
        <end position="152"/>
    </location>
</feature>
<dbReference type="GO" id="GO:0022857">
    <property type="term" value="F:transmembrane transporter activity"/>
    <property type="evidence" value="ECO:0007669"/>
    <property type="project" value="InterPro"/>
</dbReference>
<comment type="subcellular location">
    <subcellularLocation>
        <location evidence="1">Membrane</location>
        <topology evidence="1">Multi-pass membrane protein</topology>
    </subcellularLocation>
</comment>
<dbReference type="SUPFAM" id="SSF103473">
    <property type="entry name" value="MFS general substrate transporter"/>
    <property type="match status" value="1"/>
</dbReference>
<dbReference type="Proteomes" id="UP000193067">
    <property type="component" value="Unassembled WGS sequence"/>
</dbReference>
<evidence type="ECO:0000256" key="4">
    <source>
        <dbReference type="SAM" id="Phobius"/>
    </source>
</evidence>
<proteinExistence type="inferred from homology"/>
<evidence type="ECO:0000259" key="5">
    <source>
        <dbReference type="PROSITE" id="PS50850"/>
    </source>
</evidence>
<feature type="transmembrane region" description="Helical" evidence="4">
    <location>
        <begin position="233"/>
        <end position="251"/>
    </location>
</feature>
<feature type="region of interest" description="Disordered" evidence="3">
    <location>
        <begin position="1"/>
        <end position="58"/>
    </location>
</feature>
<feature type="transmembrane region" description="Helical" evidence="4">
    <location>
        <begin position="426"/>
        <end position="451"/>
    </location>
</feature>
<dbReference type="PROSITE" id="PS50850">
    <property type="entry name" value="MFS"/>
    <property type="match status" value="1"/>
</dbReference>
<dbReference type="InterPro" id="IPR020846">
    <property type="entry name" value="MFS_dom"/>
</dbReference>
<feature type="transmembrane region" description="Helical" evidence="4">
    <location>
        <begin position="307"/>
        <end position="325"/>
    </location>
</feature>
<accession>A0A1Y2IJK2</accession>
<dbReference type="OrthoDB" id="6499973at2759"/>
<protein>
    <submittedName>
        <fullName evidence="6">MFS general substrate transporter</fullName>
    </submittedName>
</protein>
<feature type="domain" description="Major facilitator superfamily (MFS) profile" evidence="5">
    <location>
        <begin position="272"/>
        <end position="469"/>
    </location>
</feature>
<reference evidence="6 7" key="1">
    <citation type="journal article" date="2015" name="Biotechnol. Biofuels">
        <title>Enhanced degradation of softwood versus hardwood by the white-rot fungus Pycnoporus coccineus.</title>
        <authorList>
            <person name="Couturier M."/>
            <person name="Navarro D."/>
            <person name="Chevret D."/>
            <person name="Henrissat B."/>
            <person name="Piumi F."/>
            <person name="Ruiz-Duenas F.J."/>
            <person name="Martinez A.T."/>
            <person name="Grigoriev I.V."/>
            <person name="Riley R."/>
            <person name="Lipzen A."/>
            <person name="Berrin J.G."/>
            <person name="Master E.R."/>
            <person name="Rosso M.N."/>
        </authorList>
    </citation>
    <scope>NUCLEOTIDE SEQUENCE [LARGE SCALE GENOMIC DNA]</scope>
    <source>
        <strain evidence="6 7">BRFM310</strain>
    </source>
</reference>
<sequence length="469" mass="50397">MSQPQVELEENKEGVTSSQASVHKSEASATIRDCSRPPTARAEDTERKQAPPAPGDLPEGGWAGWLTVAGAFLIQMTGFGYTGSFGVYQDYYTRVYLSNESSSAISWIGSVNAYLVIASGLLAGRLYDRGYFYYLLYGGSLLLAFSLFMLSLAKPGQYYQIFLSQGVGVGIGAGMMYIPSVAVVSQYFLKRRALAMTIVASGSSLGAIVHPIMLNNTLNNPKIGFATAARANAGMITGLLVIACVVMRTRTTQVKTPPPLWSSAKRFIKDGAYVFAALGMTVFALGFYFPLFYLQLDALTHGLDETFSFYSLVILNSCSFLGRLSPGFFANKLGVENITVVSTFICAVLIIGMIGLSSVASVVVIGVIYGFFAGTYIAMLAPLLAHLTDDMSELGVRMGLAFAVCGFGTLVGTPIDGALLTGDYIWWRPALFSGLMAFLGFASFSTSIILLRRRKMRLRAAEAAANEKA</sequence>
<feature type="transmembrane region" description="Helical" evidence="4">
    <location>
        <begin position="104"/>
        <end position="124"/>
    </location>
</feature>
<comment type="similarity">
    <text evidence="2">Belongs to the major facilitator superfamily. Monocarboxylate porter (TC 2.A.1.13) family.</text>
</comment>
<feature type="transmembrane region" description="Helical" evidence="4">
    <location>
        <begin position="362"/>
        <end position="387"/>
    </location>
</feature>
<evidence type="ECO:0000256" key="1">
    <source>
        <dbReference type="ARBA" id="ARBA00004141"/>
    </source>
</evidence>
<evidence type="ECO:0000313" key="6">
    <source>
        <dbReference type="EMBL" id="OSD01339.1"/>
    </source>
</evidence>
<dbReference type="InterPro" id="IPR050327">
    <property type="entry name" value="Proton-linked_MCT"/>
</dbReference>
<feature type="transmembrane region" description="Helical" evidence="4">
    <location>
        <begin position="399"/>
        <end position="420"/>
    </location>
</feature>
<dbReference type="InterPro" id="IPR011701">
    <property type="entry name" value="MFS"/>
</dbReference>
<dbReference type="EMBL" id="KZ084112">
    <property type="protein sequence ID" value="OSD01339.1"/>
    <property type="molecule type" value="Genomic_DNA"/>
</dbReference>
<dbReference type="GO" id="GO:0016020">
    <property type="term" value="C:membrane"/>
    <property type="evidence" value="ECO:0007669"/>
    <property type="project" value="UniProtKB-SubCell"/>
</dbReference>
<keyword evidence="4" id="KW-0812">Transmembrane</keyword>
<evidence type="ECO:0000256" key="2">
    <source>
        <dbReference type="ARBA" id="ARBA00006727"/>
    </source>
</evidence>
<dbReference type="PANTHER" id="PTHR11360:SF234">
    <property type="entry name" value="MFS-TYPE TRANSPORTER DBAD-RELATED"/>
    <property type="match status" value="1"/>
</dbReference>
<dbReference type="AlphaFoldDB" id="A0A1Y2IJK2"/>
<feature type="transmembrane region" description="Helical" evidence="4">
    <location>
        <begin position="337"/>
        <end position="356"/>
    </location>
</feature>
<keyword evidence="4" id="KW-0472">Membrane</keyword>
<feature type="transmembrane region" description="Helical" evidence="4">
    <location>
        <begin position="272"/>
        <end position="295"/>
    </location>
</feature>
<keyword evidence="7" id="KW-1185">Reference proteome</keyword>
<gene>
    <name evidence="6" type="ORF">PYCCODRAFT_1445816</name>
</gene>
<dbReference type="Pfam" id="PF07690">
    <property type="entry name" value="MFS_1"/>
    <property type="match status" value="1"/>
</dbReference>
<evidence type="ECO:0000256" key="3">
    <source>
        <dbReference type="SAM" id="MobiDB-lite"/>
    </source>
</evidence>
<feature type="transmembrane region" description="Helical" evidence="4">
    <location>
        <begin position="62"/>
        <end position="84"/>
    </location>
</feature>